<dbReference type="SMART" id="SM00903">
    <property type="entry name" value="Flavin_Reduct"/>
    <property type="match status" value="1"/>
</dbReference>
<evidence type="ECO:0000313" key="5">
    <source>
        <dbReference type="EMBL" id="TSB47233.1"/>
    </source>
</evidence>
<reference evidence="5 6" key="1">
    <citation type="submission" date="2019-07" db="EMBL/GenBank/DDBJ databases">
        <authorList>
            <person name="Park Y.J."/>
            <person name="Jeong S.E."/>
            <person name="Jung H.S."/>
        </authorList>
    </citation>
    <scope>NUCLEOTIDE SEQUENCE [LARGE SCALE GENOMIC DNA]</scope>
    <source>
        <strain evidence="6">P16(2019)</strain>
    </source>
</reference>
<evidence type="ECO:0000313" key="6">
    <source>
        <dbReference type="Proteomes" id="UP000318521"/>
    </source>
</evidence>
<proteinExistence type="inferred from homology"/>
<feature type="domain" description="Flavin reductase like" evidence="4">
    <location>
        <begin position="10"/>
        <end position="153"/>
    </location>
</feature>
<evidence type="ECO:0000256" key="2">
    <source>
        <dbReference type="ARBA" id="ARBA00022630"/>
    </source>
</evidence>
<dbReference type="SUPFAM" id="SSF50475">
    <property type="entry name" value="FMN-binding split barrel"/>
    <property type="match status" value="1"/>
</dbReference>
<name>A0A554A0N4_9BACI</name>
<evidence type="ECO:0000256" key="1">
    <source>
        <dbReference type="ARBA" id="ARBA00001917"/>
    </source>
</evidence>
<dbReference type="GO" id="GO:0016646">
    <property type="term" value="F:oxidoreductase activity, acting on the CH-NH group of donors, NAD or NADP as acceptor"/>
    <property type="evidence" value="ECO:0007669"/>
    <property type="project" value="UniProtKB-ARBA"/>
</dbReference>
<dbReference type="GO" id="GO:0010181">
    <property type="term" value="F:FMN binding"/>
    <property type="evidence" value="ECO:0007669"/>
    <property type="project" value="InterPro"/>
</dbReference>
<protein>
    <submittedName>
        <fullName evidence="5">Flavin reductase</fullName>
    </submittedName>
</protein>
<dbReference type="PANTHER" id="PTHR43567:SF1">
    <property type="entry name" value="FLAVOREDOXIN"/>
    <property type="match status" value="1"/>
</dbReference>
<gene>
    <name evidence="5" type="ORF">FN960_05695</name>
</gene>
<dbReference type="InterPro" id="IPR002563">
    <property type="entry name" value="Flavin_Rdtase-like_dom"/>
</dbReference>
<comment type="similarity">
    <text evidence="3">Belongs to the flavoredoxin family.</text>
</comment>
<dbReference type="InterPro" id="IPR012349">
    <property type="entry name" value="Split_barrel_FMN-bd"/>
</dbReference>
<dbReference type="Proteomes" id="UP000318521">
    <property type="component" value="Unassembled WGS sequence"/>
</dbReference>
<comment type="cofactor">
    <cofactor evidence="1">
        <name>FMN</name>
        <dbReference type="ChEBI" id="CHEBI:58210"/>
    </cofactor>
</comment>
<organism evidence="5 6">
    <name type="scientific">Alkalicoccobacillus porphyridii</name>
    <dbReference type="NCBI Taxonomy" id="2597270"/>
    <lineage>
        <taxon>Bacteria</taxon>
        <taxon>Bacillati</taxon>
        <taxon>Bacillota</taxon>
        <taxon>Bacilli</taxon>
        <taxon>Bacillales</taxon>
        <taxon>Bacillaceae</taxon>
        <taxon>Alkalicoccobacillus</taxon>
    </lineage>
</organism>
<keyword evidence="2" id="KW-0285">Flavoprotein</keyword>
<dbReference type="OrthoDB" id="9794638at2"/>
<dbReference type="EMBL" id="VLXZ01000003">
    <property type="protein sequence ID" value="TSB47233.1"/>
    <property type="molecule type" value="Genomic_DNA"/>
</dbReference>
<dbReference type="RefSeq" id="WP_143847733.1">
    <property type="nucleotide sequence ID" value="NZ_VLXZ01000003.1"/>
</dbReference>
<keyword evidence="6" id="KW-1185">Reference proteome</keyword>
<dbReference type="Pfam" id="PF01613">
    <property type="entry name" value="Flavin_Reduct"/>
    <property type="match status" value="1"/>
</dbReference>
<evidence type="ECO:0000256" key="3">
    <source>
        <dbReference type="ARBA" id="ARBA00038054"/>
    </source>
</evidence>
<evidence type="ECO:0000259" key="4">
    <source>
        <dbReference type="SMART" id="SM00903"/>
    </source>
</evidence>
<dbReference type="InterPro" id="IPR052174">
    <property type="entry name" value="Flavoredoxin"/>
</dbReference>
<dbReference type="AlphaFoldDB" id="A0A554A0N4"/>
<dbReference type="PANTHER" id="PTHR43567">
    <property type="entry name" value="FLAVOREDOXIN-RELATED-RELATED"/>
    <property type="match status" value="1"/>
</dbReference>
<dbReference type="Gene3D" id="2.30.110.10">
    <property type="entry name" value="Electron Transport, Fmn-binding Protein, Chain A"/>
    <property type="match status" value="1"/>
</dbReference>
<comment type="caution">
    <text evidence="5">The sequence shown here is derived from an EMBL/GenBank/DDBJ whole genome shotgun (WGS) entry which is preliminary data.</text>
</comment>
<accession>A0A554A0N4</accession>
<sequence>MRTPTEKPGWHTYPGMVAIVTSKHEDQCNVMAAGWHTYIGQNPGYYGISLRKETYSFKLIQESRTFGVNFLTGTHSEWIQASGTYSGSVTDKFKTLDIPYERGIKVDVPILLDAYFAYECKVVDITTYGDHEWIVGEVMLTYQDKNLFSENGLPDLAKISIPTYLGRSEYRMINEHTDGKTHRIQRL</sequence>